<gene>
    <name evidence="7" type="ORF">K239x_49960</name>
</gene>
<sequence length="2844" mass="316280" precursor="true">MLLLRRFLYGWLALSLVLAIHPASGQEPGEDNPVPEKRSGKSITSLPSITPAIHNAMQSRAYDDAIKLIQKELADDAVQAPDYLRYLQGIAQTEAKKYDAALATLEKLELDFPQSEWISRARFGRAHVFVMQRQYIDAGAIYQQEAERLLSRGRKDDLAKIYLEFADRYFQGIPAADASQKKEPDYQQALTYYAEAIKLGPTIKLQQQVDFRIARCQEELKNHDDAIKSYATFIEQHCGTNPLSRTAAPHSLQVEAAFRLGSVQLAAGKNTQARKTLQDLISNWSDTDDDVVDDADREVISSHVAHAEYLLSHSYGLPRPSSIGNLELGVAIAEKFLTNYPDHELAPKAELEIAEAYWRHNRHQQAVARLQSLIDSPRYQDSQHIPEARQALGKELLAQGLYDEAIAAWKSFLEKHPTDPRWPKVQKSIVDAEYAKAATYRSKKEYASARKTWQTFLNKYPLDPRAPNILLQFGQMKFAEAAEIQAQRITESLEKGESAQSVVINDECRTLFEAAITDWRRVVTKYPGNAAASHASLLIGITLEDRLQKLKEALASYKNVTGPFEERARQRTKRLTTPQLTLATERKFRSNEKPRIKITTRNLKEVTVRVYHVDMTDYFRKMHLASGLETLDIALIDPDEQFTHAVDSYKDYQSVDGDIQLPIEGVGVTAVTVSSEKLEATTMVVVSDLDMVVKSSRNELFVFAENMLTKKPADGVSILVSDGATVFAEQLTGKDGILQKTFDELKSVTDLRVFAVQEGHMASTVNNLNGLDFAVVLAPRGYLYTDRPAYRSGQLVNIKGILRWVDEDRFTYTPGEKMKLVIYDPAGRRLHSTDVALNHYGTINSNFILPQSAPLGNYRVVIHRKSLGDDDTAGSLSIDTQFKVAQYQLEPVQIDASFDKSVYYRGETVKATLSLKYYYGTPLRGETLTYQFGDNDQIRTAKTDDDGNIEVEFETQQLSESQPIKLNVKYPERGISSQKVAYLATRGFDVTASTLRDVFVTGESFDAIFKAGDPAGNPVETALEVQVFHQTVTQGSSVERLIQTHKLNTDKQSGEASQTLSLSEGGIYVIRATGTDQFGNRVSGQNRVFVSGNKDSQRLHILADRLQFNVGDNANVNLHWREKPALALVTFEGASVLDYRLVQLKEGDNPLTLPMASEYAPNFVLSVAVMQQNRFHHAKSEFRVAQELRITLKPSDKELQPGDDLNVQIEVTDPQGKPVKAELSLALVQSNMLNSYGDVQQAINAFFGQGSRKSSVRQSTSCTFAYQPKTRGVSEFLLAEADRRSTLEREVRALAELNQRNSVNLQANINAGASVVLGDEDGDSPMGWGLEADFHAPSVAGQPIVGDFAVAGELRRQRGATQTRQELRTRSVPITRYRTEIREGRQVRIPYTEQVTQNYSIAVPYTEQVEQSSNAQVPQGWEQIGRSSQMQSYPTNLSLVVSSGAEIVDHTMPQSLSNQTQGQSPDRQQNGTVRFDEQFQYRWFDSRETTMNAITGNGKFLAVNGRGQLAVQELARAEGLELLPAMADAETAFWDPTIVTDDAGQATITITMPARSTAWRLQAKGINGKTLAGEATVDLITKKELFGEMKLPLAFTVGDKASVPVEIHNSLPGARSIKVVFKAALGDKSTEQSKTIEVPGPGIYALSFDIAIDEAAEAVFTLNISGSDESNDNSSRTVAVVPYGFPVYETVSGTASQGTVALVDFDPQLDVDGAALDILIGASVNRSLLNSVIGSEPIPFFNCGLTVPSATERSISDLLGGLELLQMIGDARDANTPEAQAVAGKITAGVTQLIASQNDKGGWSWNGFSEASDPNPYLSSRAMWAIAAARQGGFTVPAESWEKGKAYLKSAFASAGQSDLECQTVLLHAMAECDCGDFAYANRLYRERNRLSPSGLTHLVLTLAAMKHKAMAVELIDLIKIPVGSETMTAEARQLTPPWLRNRVELQALYFLALQEIAPSHPNNSQLAKTLLGSRIGSRWPIEKTNGPAIAALARWHSHTRHVEEKFTLTVSVNDHDIETFTVDPSKEGQRRIAISADLLNTDKPQRIEFDLQGRTTFSYSAVLTGFVAASKIKATTKQWTVSRRYEPAQRLSDGRTVPRGFDVVDGSYRTYTNPLTQLPVGDRGEVTLSPRRHQTTGRVGEQYDYLVLTESIPAGCTILESSITGAFERYAIEPGEIVFHIGDRRHPGDIRYTLLGYVPGEYRTGQSILRSFYEPSQFAIATTKNLQVLKSTEKTSDQYRLTPDELYYLGQREFEKSNFTAAHAHLTNLYDCWRLDSDKHRNAVRWLFLSSLSENDHADTVKYFEVLKEKFPDVEISFEDILTVAKSYRELGEYERSYLVYRATVQGSFERESQVAGFLNARGEFARSVEAMERVLRDYPAESYVATATYALAQETYRRAPSAADDVKLKEAELTRVHLIQGAIEMLDHFVTNWPEDPSNDQASFALATALIDLETFDAAISRCEKYAKRYPDSRLLDSFWYMIGYSHFELEQPQDALKMCRKVADATFPASEGRGIRRAENRWEATYIMGQIYHSLGDAANAITEYAKVKQRFADAAEAISFFSRKEISLDEITTIKPSDPKKVQLSFRNLSEAAIKVYRIDLMKFGLMQRNLDRITAINLAGIRPYHEETVPLGDGKDFRDRTIDLTMPLTEEGAYLIVCRSENLYASGLALVSPLKLMVQEEKVSGRVRVSVKETANDQFVSDVHVKVIGSANDDFNSGDTDLRGLFIADDVKGTSTVIAVSNKNRYAFYRGTVPLQNVTPATKVRPSANSNDPFGGPDNPFGEDEEASAPSKGVSKPGSKGGLRDNLFRQNGIFQMEQKGNYDNLLNNDRRGIKSKEAY</sequence>
<feature type="repeat" description="TPR" evidence="2">
    <location>
        <begin position="386"/>
        <end position="419"/>
    </location>
</feature>
<dbReference type="InterPro" id="IPR001599">
    <property type="entry name" value="Macroglobln_a2"/>
</dbReference>
<dbReference type="Pfam" id="PF01835">
    <property type="entry name" value="MG2"/>
    <property type="match status" value="1"/>
</dbReference>
<proteinExistence type="inferred from homology"/>
<dbReference type="GO" id="GO:0004866">
    <property type="term" value="F:endopeptidase inhibitor activity"/>
    <property type="evidence" value="ECO:0007669"/>
    <property type="project" value="InterPro"/>
</dbReference>
<organism evidence="7 8">
    <name type="scientific">Stieleria marina</name>
    <dbReference type="NCBI Taxonomy" id="1930275"/>
    <lineage>
        <taxon>Bacteria</taxon>
        <taxon>Pseudomonadati</taxon>
        <taxon>Planctomycetota</taxon>
        <taxon>Planctomycetia</taxon>
        <taxon>Pirellulales</taxon>
        <taxon>Pirellulaceae</taxon>
        <taxon>Stieleria</taxon>
    </lineage>
</organism>
<dbReference type="Gene3D" id="1.50.10.20">
    <property type="match status" value="1"/>
</dbReference>
<dbReference type="Pfam" id="PF00207">
    <property type="entry name" value="A2M"/>
    <property type="match status" value="1"/>
</dbReference>
<feature type="region of interest" description="Disordered" evidence="3">
    <location>
        <begin position="25"/>
        <end position="46"/>
    </location>
</feature>
<dbReference type="InterPro" id="IPR008930">
    <property type="entry name" value="Terpenoid_cyclase/PrenylTrfase"/>
</dbReference>
<dbReference type="InterPro" id="IPR011990">
    <property type="entry name" value="TPR-like_helical_dom_sf"/>
</dbReference>
<dbReference type="SUPFAM" id="SSF48239">
    <property type="entry name" value="Terpenoid cyclases/Protein prenyltransferases"/>
    <property type="match status" value="1"/>
</dbReference>
<feature type="domain" description="Alpha-2-macroglobulin" evidence="6">
    <location>
        <begin position="1531"/>
        <end position="1621"/>
    </location>
</feature>
<keyword evidence="2" id="KW-0802">TPR repeat</keyword>
<evidence type="ECO:0000256" key="3">
    <source>
        <dbReference type="SAM" id="MobiDB-lite"/>
    </source>
</evidence>
<evidence type="ECO:0000256" key="2">
    <source>
        <dbReference type="PROSITE-ProRule" id="PRU00339"/>
    </source>
</evidence>
<evidence type="ECO:0000256" key="4">
    <source>
        <dbReference type="SAM" id="SignalP"/>
    </source>
</evidence>
<feature type="domain" description="Alpha-2-macroglobulin bait region" evidence="5">
    <location>
        <begin position="1099"/>
        <end position="1235"/>
    </location>
</feature>
<accession>A0A517P0T5</accession>
<feature type="chain" id="PRO_5021922416" evidence="4">
    <location>
        <begin position="26"/>
        <end position="2844"/>
    </location>
</feature>
<dbReference type="Proteomes" id="UP000319817">
    <property type="component" value="Chromosome"/>
</dbReference>
<dbReference type="SMART" id="SM01359">
    <property type="entry name" value="A2M_N_2"/>
    <property type="match status" value="1"/>
</dbReference>
<dbReference type="OrthoDB" id="9767116at2"/>
<feature type="region of interest" description="Disordered" evidence="3">
    <location>
        <begin position="2765"/>
        <end position="2844"/>
    </location>
</feature>
<feature type="compositionally biased region" description="Basic and acidic residues" evidence="3">
    <location>
        <begin position="2833"/>
        <end position="2844"/>
    </location>
</feature>
<dbReference type="InterPro" id="IPR002890">
    <property type="entry name" value="MG2"/>
</dbReference>
<evidence type="ECO:0000259" key="6">
    <source>
        <dbReference type="SMART" id="SM01360"/>
    </source>
</evidence>
<dbReference type="SUPFAM" id="SSF48452">
    <property type="entry name" value="TPR-like"/>
    <property type="match status" value="2"/>
</dbReference>
<feature type="signal peptide" evidence="4">
    <location>
        <begin position="1"/>
        <end position="25"/>
    </location>
</feature>
<dbReference type="Gene3D" id="1.25.40.10">
    <property type="entry name" value="Tetratricopeptide repeat domain"/>
    <property type="match status" value="6"/>
</dbReference>
<dbReference type="RefSeq" id="WP_145420791.1">
    <property type="nucleotide sequence ID" value="NZ_CP036526.1"/>
</dbReference>
<evidence type="ECO:0000256" key="1">
    <source>
        <dbReference type="ARBA" id="ARBA00010556"/>
    </source>
</evidence>
<dbReference type="InterPro" id="IPR051802">
    <property type="entry name" value="YfhM-like"/>
</dbReference>
<evidence type="ECO:0000259" key="5">
    <source>
        <dbReference type="SMART" id="SM01359"/>
    </source>
</evidence>
<dbReference type="PANTHER" id="PTHR40094:SF1">
    <property type="entry name" value="UBIQUITIN DOMAIN-CONTAINING PROTEIN"/>
    <property type="match status" value="1"/>
</dbReference>
<dbReference type="PROSITE" id="PS50005">
    <property type="entry name" value="TPR"/>
    <property type="match status" value="1"/>
</dbReference>
<dbReference type="InterPro" id="IPR011625">
    <property type="entry name" value="A2M_N_BRD"/>
</dbReference>
<dbReference type="Pfam" id="PF13432">
    <property type="entry name" value="TPR_16"/>
    <property type="match status" value="1"/>
</dbReference>
<dbReference type="EMBL" id="CP036526">
    <property type="protein sequence ID" value="QDT12981.1"/>
    <property type="molecule type" value="Genomic_DNA"/>
</dbReference>
<dbReference type="Gene3D" id="2.60.40.1930">
    <property type="match status" value="1"/>
</dbReference>
<evidence type="ECO:0000313" key="8">
    <source>
        <dbReference type="Proteomes" id="UP000319817"/>
    </source>
</evidence>
<keyword evidence="4" id="KW-0732">Signal</keyword>
<keyword evidence="8" id="KW-1185">Reference proteome</keyword>
<comment type="similarity">
    <text evidence="1">Belongs to the protease inhibitor I39 (alpha-2-macroglobulin) family. Bacterial alpha-2-macroglobulin subfamily.</text>
</comment>
<reference evidence="7 8" key="1">
    <citation type="submission" date="2019-02" db="EMBL/GenBank/DDBJ databases">
        <title>Deep-cultivation of Planctomycetes and their phenomic and genomic characterization uncovers novel biology.</title>
        <authorList>
            <person name="Wiegand S."/>
            <person name="Jogler M."/>
            <person name="Boedeker C."/>
            <person name="Pinto D."/>
            <person name="Vollmers J."/>
            <person name="Rivas-Marin E."/>
            <person name="Kohn T."/>
            <person name="Peeters S.H."/>
            <person name="Heuer A."/>
            <person name="Rast P."/>
            <person name="Oberbeckmann S."/>
            <person name="Bunk B."/>
            <person name="Jeske O."/>
            <person name="Meyerdierks A."/>
            <person name="Storesund J.E."/>
            <person name="Kallscheuer N."/>
            <person name="Luecker S."/>
            <person name="Lage O.M."/>
            <person name="Pohl T."/>
            <person name="Merkel B.J."/>
            <person name="Hornburger P."/>
            <person name="Mueller R.-W."/>
            <person name="Bruemmer F."/>
            <person name="Labrenz M."/>
            <person name="Spormann A.M."/>
            <person name="Op den Camp H."/>
            <person name="Overmann J."/>
            <person name="Amann R."/>
            <person name="Jetten M.S.M."/>
            <person name="Mascher T."/>
            <person name="Medema M.H."/>
            <person name="Devos D.P."/>
            <person name="Kaster A.-K."/>
            <person name="Ovreas L."/>
            <person name="Rohde M."/>
            <person name="Galperin M.Y."/>
            <person name="Jogler C."/>
        </authorList>
    </citation>
    <scope>NUCLEOTIDE SEQUENCE [LARGE SCALE GENOMIC DNA]</scope>
    <source>
        <strain evidence="7 8">K23_9</strain>
    </source>
</reference>
<feature type="compositionally biased region" description="Low complexity" evidence="3">
    <location>
        <begin position="2793"/>
        <end position="2803"/>
    </location>
</feature>
<dbReference type="SMART" id="SM00028">
    <property type="entry name" value="TPR"/>
    <property type="match status" value="5"/>
</dbReference>
<dbReference type="Pfam" id="PF07703">
    <property type="entry name" value="A2M_BRD"/>
    <property type="match status" value="1"/>
</dbReference>
<name>A0A517P0T5_9BACT</name>
<dbReference type="PANTHER" id="PTHR40094">
    <property type="entry name" value="ALPHA-2-MACROGLOBULIN HOMOLOG"/>
    <property type="match status" value="1"/>
</dbReference>
<dbReference type="InterPro" id="IPR019734">
    <property type="entry name" value="TPR_rpt"/>
</dbReference>
<evidence type="ECO:0000313" key="7">
    <source>
        <dbReference type="EMBL" id="QDT12981.1"/>
    </source>
</evidence>
<protein>
    <submittedName>
        <fullName evidence="7">Tol-pal system protein YbgF</fullName>
    </submittedName>
</protein>
<dbReference type="Pfam" id="PF13174">
    <property type="entry name" value="TPR_6"/>
    <property type="match status" value="3"/>
</dbReference>
<dbReference type="SMART" id="SM01360">
    <property type="entry name" value="A2M"/>
    <property type="match status" value="1"/>
</dbReference>